<evidence type="ECO:0000256" key="7">
    <source>
        <dbReference type="ARBA" id="ARBA00023242"/>
    </source>
</evidence>
<keyword evidence="4" id="KW-0547">Nucleotide-binding</keyword>
<comment type="function">
    <text evidence="8">Nucleic acid-binding protein which is essential for retrotransposition of LINE-1 elements in the genome. Functions as a nucleic acid chaperone binding its own transcript and therefore preferentially mobilizing the transcript from which they are encoded.</text>
</comment>
<evidence type="ECO:0000259" key="17">
    <source>
        <dbReference type="Pfam" id="PF17490"/>
    </source>
</evidence>
<evidence type="ECO:0000256" key="14">
    <source>
        <dbReference type="SAM" id="MobiDB-lite"/>
    </source>
</evidence>
<evidence type="ECO:0000313" key="18">
    <source>
        <dbReference type="Ensembl" id="ENSCJAP00000090933.1"/>
    </source>
</evidence>
<keyword evidence="19" id="KW-1185">Reference proteome</keyword>
<feature type="domain" description="L1 transposable element dsRBD-like" evidence="17">
    <location>
        <begin position="258"/>
        <end position="322"/>
    </location>
</feature>
<dbReference type="GO" id="GO:0000166">
    <property type="term" value="F:nucleotide binding"/>
    <property type="evidence" value="ECO:0007669"/>
    <property type="project" value="UniProtKB-KW"/>
</dbReference>
<dbReference type="InterPro" id="IPR035301">
    <property type="entry name" value="L1_trimer"/>
</dbReference>
<evidence type="ECO:0000256" key="13">
    <source>
        <dbReference type="SAM" id="Coils"/>
    </source>
</evidence>
<proteinExistence type="inferred from homology"/>
<dbReference type="GeneTree" id="ENSGT01150000286955"/>
<dbReference type="InterPro" id="IPR004244">
    <property type="entry name" value="Transposase_22"/>
</dbReference>
<evidence type="ECO:0000256" key="5">
    <source>
        <dbReference type="ARBA" id="ARBA00022843"/>
    </source>
</evidence>
<dbReference type="Gene3D" id="3.30.70.1820">
    <property type="entry name" value="L1 transposable element, RRM domain"/>
    <property type="match status" value="1"/>
</dbReference>
<evidence type="ECO:0000256" key="2">
    <source>
        <dbReference type="ARBA" id="ARBA00004604"/>
    </source>
</evidence>
<dbReference type="Pfam" id="PF17490">
    <property type="entry name" value="Tnp_22_dsRBD"/>
    <property type="match status" value="1"/>
</dbReference>
<evidence type="ECO:0000256" key="4">
    <source>
        <dbReference type="ARBA" id="ARBA00022741"/>
    </source>
</evidence>
<evidence type="ECO:0000256" key="11">
    <source>
        <dbReference type="ARBA" id="ARBA00076441"/>
    </source>
</evidence>
<name>A0A8I3XAV6_CALJA</name>
<dbReference type="InterPro" id="IPR035300">
    <property type="entry name" value="L1_dsRBD"/>
</dbReference>
<evidence type="ECO:0000256" key="3">
    <source>
        <dbReference type="ARBA" id="ARBA00022490"/>
    </source>
</evidence>
<keyword evidence="5" id="KW-0832">Ubl conjugation</keyword>
<dbReference type="FunFam" id="1.20.5.390:FF:000005">
    <property type="entry name" value="LINE-1 retrotransposable element ORF1 protein"/>
    <property type="match status" value="1"/>
</dbReference>
<dbReference type="FunFam" id="3.30.70.1820:FF:000002">
    <property type="entry name" value="LINE-1 retrotransposable element ORF1 protein"/>
    <property type="match status" value="1"/>
</dbReference>
<dbReference type="GO" id="GO:0010494">
    <property type="term" value="C:cytoplasmic stress granule"/>
    <property type="evidence" value="ECO:0007669"/>
    <property type="project" value="UniProtKB-SubCell"/>
</dbReference>
<evidence type="ECO:0000259" key="16">
    <source>
        <dbReference type="Pfam" id="PF17489"/>
    </source>
</evidence>
<dbReference type="PANTHER" id="PTHR11505">
    <property type="entry name" value="L1 TRANSPOSABLE ELEMENT-RELATED"/>
    <property type="match status" value="1"/>
</dbReference>
<reference evidence="18" key="2">
    <citation type="submission" date="2025-08" db="UniProtKB">
        <authorList>
            <consortium name="Ensembl"/>
        </authorList>
    </citation>
    <scope>IDENTIFICATION</scope>
</reference>
<dbReference type="Pfam" id="PF17489">
    <property type="entry name" value="Tnp_22_trimer"/>
    <property type="match status" value="1"/>
</dbReference>
<evidence type="ECO:0000256" key="1">
    <source>
        <dbReference type="ARBA" id="ARBA00004210"/>
    </source>
</evidence>
<feature type="coiled-coil region" evidence="13">
    <location>
        <begin position="69"/>
        <end position="134"/>
    </location>
</feature>
<sequence length="341" mass="40676">MGRNQRKKEENTQNQNTSPPRKDQNSSPAREKSWTENDCDKMTELDFRRWIMRNFCELKEHVLNQCKETKELEKRYEQMITSMDNLERNMNELKELKNTIRELREACTSFNSRIDQAEDRISEVEDQLNEIKQETNIREKSTKRNEQSLQKMWDYVKRPNLRLIGVPEGDEENESKLENTLQDIIQENFPHLARQANTQMQEIQRTPQRYSSRRATPRHIIVRFNKVEIKEKILRAAREKGRVTHKGKPIRLTADLSAETLQARREWGPIFNILKEKNFQPRISYPAKLSFRSEGKIKSFANKQVLRDFVTTRPALQELLKEALHIERNNQYQPIQNHTKC</sequence>
<dbReference type="InterPro" id="IPR042566">
    <property type="entry name" value="L1_C"/>
</dbReference>
<evidence type="ECO:0000256" key="8">
    <source>
        <dbReference type="ARBA" id="ARBA00060281"/>
    </source>
</evidence>
<comment type="similarity">
    <text evidence="9">Belongs to the transposase 22 family.</text>
</comment>
<comment type="subcellular location">
    <subcellularLocation>
        <location evidence="1">Cytoplasm</location>
        <location evidence="1">Stress granule</location>
    </subcellularLocation>
    <subcellularLocation>
        <location evidence="2">Nucleus</location>
        <location evidence="2">Nucleolus</location>
    </subcellularLocation>
</comment>
<reference evidence="18 19" key="1">
    <citation type="submission" date="2009-03" db="EMBL/GenBank/DDBJ databases">
        <authorList>
            <person name="Warren W."/>
            <person name="Ye L."/>
            <person name="Minx P."/>
            <person name="Worley K."/>
            <person name="Gibbs R."/>
            <person name="Wilson R.K."/>
        </authorList>
    </citation>
    <scope>NUCLEOTIDE SEQUENCE [LARGE SCALE GENOMIC DNA]</scope>
</reference>
<protein>
    <recommendedName>
        <fullName evidence="10">LINE-1 retrotransposable element ORF1 protein</fullName>
    </recommendedName>
    <alternativeName>
        <fullName evidence="11">LINE retrotransposable element 1</fullName>
    </alternativeName>
    <alternativeName>
        <fullName evidence="12">LINE1 retrotransposable element 1</fullName>
    </alternativeName>
</protein>
<keyword evidence="6 13" id="KW-0175">Coiled coil</keyword>
<dbReference type="OMA" id="HHVENAN"/>
<organism evidence="18 19">
    <name type="scientific">Callithrix jacchus</name>
    <name type="common">White-tufted-ear marmoset</name>
    <name type="synonym">Simia Jacchus</name>
    <dbReference type="NCBI Taxonomy" id="9483"/>
    <lineage>
        <taxon>Eukaryota</taxon>
        <taxon>Metazoa</taxon>
        <taxon>Chordata</taxon>
        <taxon>Craniata</taxon>
        <taxon>Vertebrata</taxon>
        <taxon>Euteleostomi</taxon>
        <taxon>Mammalia</taxon>
        <taxon>Eutheria</taxon>
        <taxon>Euarchontoglires</taxon>
        <taxon>Primates</taxon>
        <taxon>Haplorrhini</taxon>
        <taxon>Platyrrhini</taxon>
        <taxon>Cebidae</taxon>
        <taxon>Callitrichinae</taxon>
        <taxon>Callithrix</taxon>
        <taxon>Callithrix</taxon>
    </lineage>
</organism>
<keyword evidence="7" id="KW-0539">Nucleus</keyword>
<dbReference type="Gene3D" id="1.20.5.390">
    <property type="entry name" value="L1 transposable element, trimerization domain"/>
    <property type="match status" value="1"/>
</dbReference>
<evidence type="ECO:0000313" key="19">
    <source>
        <dbReference type="Proteomes" id="UP000008225"/>
    </source>
</evidence>
<dbReference type="Pfam" id="PF02994">
    <property type="entry name" value="Transposase_22"/>
    <property type="match status" value="1"/>
</dbReference>
<evidence type="ECO:0000256" key="9">
    <source>
        <dbReference type="ARBA" id="ARBA00061640"/>
    </source>
</evidence>
<dbReference type="GO" id="GO:0032197">
    <property type="term" value="P:retrotransposition"/>
    <property type="evidence" value="ECO:0007669"/>
    <property type="project" value="UniProtKB-ARBA"/>
</dbReference>
<dbReference type="AlphaFoldDB" id="A0A8I3XAV6"/>
<feature type="compositionally biased region" description="Basic and acidic residues" evidence="14">
    <location>
        <begin position="20"/>
        <end position="37"/>
    </location>
</feature>
<reference evidence="18" key="3">
    <citation type="submission" date="2025-09" db="UniProtKB">
        <authorList>
            <consortium name="Ensembl"/>
        </authorList>
    </citation>
    <scope>IDENTIFICATION</scope>
</reference>
<evidence type="ECO:0000256" key="6">
    <source>
        <dbReference type="ARBA" id="ARBA00023054"/>
    </source>
</evidence>
<feature type="domain" description="L1 transposable element RRM" evidence="15">
    <location>
        <begin position="158"/>
        <end position="255"/>
    </location>
</feature>
<evidence type="ECO:0000256" key="12">
    <source>
        <dbReference type="ARBA" id="ARBA00078321"/>
    </source>
</evidence>
<dbReference type="Ensembl" id="ENSCJAT00000123040.1">
    <property type="protein sequence ID" value="ENSCJAP00000090933.1"/>
    <property type="gene ID" value="ENSCJAG00000079109.1"/>
</dbReference>
<dbReference type="InterPro" id="IPR043636">
    <property type="entry name" value="L1_RRM_dom"/>
</dbReference>
<evidence type="ECO:0000256" key="10">
    <source>
        <dbReference type="ARBA" id="ARBA00067412"/>
    </source>
</evidence>
<accession>A0A8I3XAV6</accession>
<dbReference type="GO" id="GO:0005730">
    <property type="term" value="C:nucleolus"/>
    <property type="evidence" value="ECO:0007669"/>
    <property type="project" value="UniProtKB-SubCell"/>
</dbReference>
<dbReference type="FunFam" id="3.30.250.20:FF:000005">
    <property type="entry name" value="LINE-1 retrotransposable element ORF1 protein"/>
    <property type="match status" value="1"/>
</dbReference>
<evidence type="ECO:0000259" key="15">
    <source>
        <dbReference type="Pfam" id="PF02994"/>
    </source>
</evidence>
<dbReference type="Proteomes" id="UP000008225">
    <property type="component" value="Chromosome 5"/>
</dbReference>
<keyword evidence="3" id="KW-0963">Cytoplasm</keyword>
<dbReference type="Gene3D" id="3.30.250.20">
    <property type="entry name" value="L1 transposable element, C-terminal domain"/>
    <property type="match status" value="1"/>
</dbReference>
<feature type="domain" description="L1 transposable element trimerization" evidence="16">
    <location>
        <begin position="113"/>
        <end position="155"/>
    </location>
</feature>
<feature type="region of interest" description="Disordered" evidence="14">
    <location>
        <begin position="1"/>
        <end position="37"/>
    </location>
</feature>